<comment type="caution">
    <text evidence="1">The sequence shown here is derived from an EMBL/GenBank/DDBJ whole genome shotgun (WGS) entry which is preliminary data.</text>
</comment>
<protein>
    <submittedName>
        <fullName evidence="1">Uncharacterized protein</fullName>
    </submittedName>
</protein>
<gene>
    <name evidence="1" type="ORF">ACD_71C00222G0006</name>
</gene>
<dbReference type="EMBL" id="AMFJ01028953">
    <property type="protein sequence ID" value="EKD44147.1"/>
    <property type="molecule type" value="Genomic_DNA"/>
</dbReference>
<evidence type="ECO:0000313" key="1">
    <source>
        <dbReference type="EMBL" id="EKD44147.1"/>
    </source>
</evidence>
<name>K1Z3R4_9BACT</name>
<proteinExistence type="predicted"/>
<dbReference type="AlphaFoldDB" id="K1Z3R4"/>
<accession>K1Z3R4</accession>
<organism evidence="1">
    <name type="scientific">uncultured bacterium</name>
    <name type="common">gcode 4</name>
    <dbReference type="NCBI Taxonomy" id="1234023"/>
    <lineage>
        <taxon>Bacteria</taxon>
        <taxon>environmental samples</taxon>
    </lineage>
</organism>
<sequence>MAEKQSCEFHTITNTTESNTSRNDEMFYASVGKLDDCSEVMERISIEGNKEVWTILYIRQLHKPSLQLRNPLYVNEVLPLLTKYQRSIFELLEKQKSEIIFIEGVTSDQIPVFISDLRNKRERGKISDNEILRNFGWAILYELVYWKNDEVTFLRSWDINVPKVCGIGTLGKIPMNWKDCNALREWFLATEIKAYLKENPGKKIYVVYWAVHVIDDDIRSVFGEENLPFVQEVIFGKLSQNYAKYMTEWAPKYKKDFEERVKNDEPLEIINSDHYREYLPVLEKQWEAQFWFPPYIDDNFIHTIDNLLELNTIVQEKPDWQVSESVRREYLNKQEVLLRRIQTRSSLYIFRKFESGGNFSFEEIMQKRMNQESRIEKEFPKFIEWIIKNIPLLGKTHK</sequence>
<reference evidence="1" key="1">
    <citation type="journal article" date="2012" name="Science">
        <title>Fermentation, hydrogen, and sulfur metabolism in multiple uncultivated bacterial phyla.</title>
        <authorList>
            <person name="Wrighton K.C."/>
            <person name="Thomas B.C."/>
            <person name="Sharon I."/>
            <person name="Miller C.S."/>
            <person name="Castelle C.J."/>
            <person name="VerBerkmoes N.C."/>
            <person name="Wilkins M.J."/>
            <person name="Hettich R.L."/>
            <person name="Lipton M.S."/>
            <person name="Williams K.H."/>
            <person name="Long P.E."/>
            <person name="Banfield J.F."/>
        </authorList>
    </citation>
    <scope>NUCLEOTIDE SEQUENCE [LARGE SCALE GENOMIC DNA]</scope>
</reference>